<evidence type="ECO:0000256" key="1">
    <source>
        <dbReference type="ARBA" id="ARBA00022670"/>
    </source>
</evidence>
<dbReference type="FunFam" id="2.60.120.290:FF:000005">
    <property type="entry name" value="Procollagen C-endopeptidase enhancer 1"/>
    <property type="match status" value="4"/>
</dbReference>
<dbReference type="SUPFAM" id="SSF50494">
    <property type="entry name" value="Trypsin-like serine proteases"/>
    <property type="match status" value="1"/>
</dbReference>
<dbReference type="GO" id="GO:0009566">
    <property type="term" value="P:fertilization"/>
    <property type="evidence" value="ECO:0007669"/>
    <property type="project" value="UniProtKB-ARBA"/>
</dbReference>
<dbReference type="CDD" id="cd00041">
    <property type="entry name" value="CUB"/>
    <property type="match status" value="4"/>
</dbReference>
<accession>A0A0G2SXY1</accession>
<dbReference type="GO" id="GO:0004252">
    <property type="term" value="F:serine-type endopeptidase activity"/>
    <property type="evidence" value="ECO:0007669"/>
    <property type="project" value="InterPro"/>
</dbReference>
<dbReference type="AlphaFoldDB" id="A0A0G2SXY1"/>
<reference evidence="9" key="1">
    <citation type="submission" date="2014-12" db="EMBL/GenBank/DDBJ databases">
        <title>The first CUB-domain containing serine protease from Chlamys farreri (CfCUBSP) involved in larval development and immune response.</title>
        <authorList>
            <person name="Yang C."/>
            <person name="Wang L."/>
            <person name="Zhang H."/>
            <person name="Wang L."/>
            <person name="Huang M."/>
            <person name="Song L."/>
        </authorList>
    </citation>
    <scope>NUCLEOTIDE SEQUENCE</scope>
</reference>
<dbReference type="Pfam" id="PF00431">
    <property type="entry name" value="CUB"/>
    <property type="match status" value="4"/>
</dbReference>
<name>A0A0G2SXY1_AZUFA</name>
<evidence type="ECO:0000256" key="5">
    <source>
        <dbReference type="PROSITE-ProRule" id="PRU00059"/>
    </source>
</evidence>
<evidence type="ECO:0000259" key="8">
    <source>
        <dbReference type="PROSITE" id="PS50240"/>
    </source>
</evidence>
<dbReference type="Gene3D" id="2.60.120.290">
    <property type="entry name" value="Spermadhesin, CUB domain"/>
    <property type="match status" value="4"/>
</dbReference>
<keyword evidence="4 6" id="KW-1015">Disulfide bond</keyword>
<dbReference type="InterPro" id="IPR035914">
    <property type="entry name" value="Sperma_CUB_dom_sf"/>
</dbReference>
<feature type="domain" description="CUB" evidence="7">
    <location>
        <begin position="24"/>
        <end position="137"/>
    </location>
</feature>
<dbReference type="PRINTS" id="PR00261">
    <property type="entry name" value="LDLRECEPTOR"/>
</dbReference>
<feature type="disulfide bond" evidence="6">
    <location>
        <begin position="614"/>
        <end position="632"/>
    </location>
</feature>
<dbReference type="InterPro" id="IPR002172">
    <property type="entry name" value="LDrepeatLR_classA_rpt"/>
</dbReference>
<dbReference type="InterPro" id="IPR023415">
    <property type="entry name" value="LDLR_class-A_CS"/>
</dbReference>
<feature type="disulfide bond" evidence="6">
    <location>
        <begin position="626"/>
        <end position="641"/>
    </location>
</feature>
<dbReference type="InterPro" id="IPR043504">
    <property type="entry name" value="Peptidase_S1_PA_chymotrypsin"/>
</dbReference>
<protein>
    <submittedName>
        <fullName evidence="9">CUBSP</fullName>
    </submittedName>
</protein>
<dbReference type="PANTHER" id="PTHR24252">
    <property type="entry name" value="ACROSIN-RELATED"/>
    <property type="match status" value="1"/>
</dbReference>
<dbReference type="SMART" id="SM00192">
    <property type="entry name" value="LDLa"/>
    <property type="match status" value="3"/>
</dbReference>
<dbReference type="InterPro" id="IPR033116">
    <property type="entry name" value="TRYPSIN_SER"/>
</dbReference>
<dbReference type="GO" id="GO:0006508">
    <property type="term" value="P:proteolysis"/>
    <property type="evidence" value="ECO:0007669"/>
    <property type="project" value="UniProtKB-KW"/>
</dbReference>
<dbReference type="SMART" id="SM00020">
    <property type="entry name" value="Tryp_SPc"/>
    <property type="match status" value="1"/>
</dbReference>
<dbReference type="PROSITE" id="PS50240">
    <property type="entry name" value="TRYPSIN_DOM"/>
    <property type="match status" value="1"/>
</dbReference>
<dbReference type="InterPro" id="IPR036055">
    <property type="entry name" value="LDL_receptor-like_sf"/>
</dbReference>
<dbReference type="InterPro" id="IPR009003">
    <property type="entry name" value="Peptidase_S1_PA"/>
</dbReference>
<dbReference type="SUPFAM" id="SSF49854">
    <property type="entry name" value="Spermadhesin, CUB domain"/>
    <property type="match status" value="4"/>
</dbReference>
<dbReference type="CDD" id="cd00190">
    <property type="entry name" value="Tryp_SPc"/>
    <property type="match status" value="1"/>
</dbReference>
<feature type="disulfide bond" evidence="6">
    <location>
        <begin position="150"/>
        <end position="168"/>
    </location>
</feature>
<dbReference type="InterPro" id="IPR001254">
    <property type="entry name" value="Trypsin_dom"/>
</dbReference>
<evidence type="ECO:0000256" key="2">
    <source>
        <dbReference type="ARBA" id="ARBA00022801"/>
    </source>
</evidence>
<feature type="domain" description="CUB" evidence="7">
    <location>
        <begin position="489"/>
        <end position="600"/>
    </location>
</feature>
<dbReference type="PROSITE" id="PS50068">
    <property type="entry name" value="LDLRA_2"/>
    <property type="match status" value="3"/>
</dbReference>
<dbReference type="Pfam" id="PF00057">
    <property type="entry name" value="Ldl_recept_a"/>
    <property type="match status" value="3"/>
</dbReference>
<dbReference type="Gene3D" id="2.40.10.10">
    <property type="entry name" value="Trypsin-like serine proteases"/>
    <property type="match status" value="1"/>
</dbReference>
<dbReference type="Pfam" id="PF00089">
    <property type="entry name" value="Trypsin"/>
    <property type="match status" value="1"/>
</dbReference>
<dbReference type="SMR" id="A0A0G2SXY1"/>
<keyword evidence="1" id="KW-0645">Protease</keyword>
<feature type="disulfide bond" evidence="5">
    <location>
        <begin position="546"/>
        <end position="563"/>
    </location>
</feature>
<dbReference type="SUPFAM" id="SSF57424">
    <property type="entry name" value="LDL receptor-like module"/>
    <property type="match status" value="3"/>
</dbReference>
<feature type="disulfide bond" evidence="6">
    <location>
        <begin position="162"/>
        <end position="177"/>
    </location>
</feature>
<dbReference type="PROSITE" id="PS01180">
    <property type="entry name" value="CUB"/>
    <property type="match status" value="4"/>
</dbReference>
<dbReference type="PROSITE" id="PS00135">
    <property type="entry name" value="TRYPSIN_SER"/>
    <property type="match status" value="1"/>
</dbReference>
<evidence type="ECO:0000259" key="7">
    <source>
        <dbReference type="PROSITE" id="PS01180"/>
    </source>
</evidence>
<dbReference type="FunFam" id="2.40.10.10:FF:000003">
    <property type="entry name" value="Transmembrane serine protease 3"/>
    <property type="match status" value="1"/>
</dbReference>
<sequence length="895" mass="98250">MCRYCIFRGFSPIFPLLDSGHSGCGGPLQLTHNHGHFSSTPNASIYENDIQCQWRIHATHGKIIRLRALWFELEEDNECDNDFLVVYDGKTSNSKLIGRFCGNASVELISSHRYLSIFFETNSHRQAKGFNFTYDFVQASTGRGGNFYRCANNQCVPKLGICDGHNQCGDSSDELNCASSGVCQGTEFECPDNTCIPKTWVCDGSNDCGDLSDEDNCGKQTGLSGCRSSAWQNGTPGSFSSMDYLDPLLEYENDTECHWDINVPDGKFIKLTFDPDFEIEAGAAVCTTDRLTIYNGKDHSFVNEYCGSTAPDPVIIPSSHALVRFFSDEELSFKGFMIHWEAVDAAGLPTEIKHDSGPYGCDQWIHYTGTGIIQTPNFALGHNYADNTTCVWRIFGPEGYVIKVHFNNFGVEGSYLCKYDNVLIYDGPSVEDDLLATICGRRVPRDEWSKSNNMMIAFYADRSYNAIGLNATYEAVKIVSNPQTDDAACVKKISLTADHGAILSDLFDGVTEYPNDLLCRWTITAPPGKVITLNMNSFQTEEDEECSYDFLRIIGGTVRKRLCGFVYPEHITSSGNVFNLRFVTDEGRGGFGFNITYDFHDPIPDCPHADDFRCNDNSCIRSSQVCDGHDDCPGGTEEVVCGNVATCGIPAITPATGNTKVVGGRVAIPNSLPWQVSLRFLGTHMCGGTLIAPQWIATASHCFEDNRNAINWKVYAGKQHEKKDDPHQQLRDVVKVLMHDQYNADAIDNDITLLKVDPPFTINDYVNVACLPTETAPDGMECMSSGWGDTKGTGGEGLLKQVSLPVVNLQKCNGSDALDGEVTANMICAGFDAGGHDTCQGDSGGPFVCKLSGKWQLEGIVSWGYGCADPNSPGAYARVSNYIPWLQQNVGSHTP</sequence>
<dbReference type="PANTHER" id="PTHR24252:SF7">
    <property type="entry name" value="HYALIN"/>
    <property type="match status" value="1"/>
</dbReference>
<organism evidence="9">
    <name type="scientific">Azumapecten farreri</name>
    <name type="common">Farrer's scallop</name>
    <name type="synonym">Chlamys farreri</name>
    <dbReference type="NCBI Taxonomy" id="106299"/>
    <lineage>
        <taxon>Eukaryota</taxon>
        <taxon>Metazoa</taxon>
        <taxon>Spiralia</taxon>
        <taxon>Lophotrochozoa</taxon>
        <taxon>Mollusca</taxon>
        <taxon>Bivalvia</taxon>
        <taxon>Autobranchia</taxon>
        <taxon>Pteriomorphia</taxon>
        <taxon>Pectinida</taxon>
        <taxon>Pectinoidea</taxon>
        <taxon>Pectinidae</taxon>
        <taxon>Azumapecten</taxon>
    </lineage>
</organism>
<dbReference type="PROSITE" id="PS01209">
    <property type="entry name" value="LDLRA_1"/>
    <property type="match status" value="2"/>
</dbReference>
<feature type="domain" description="CUB" evidence="7">
    <location>
        <begin position="361"/>
        <end position="476"/>
    </location>
</feature>
<evidence type="ECO:0000256" key="3">
    <source>
        <dbReference type="ARBA" id="ARBA00022825"/>
    </source>
</evidence>
<keyword evidence="2" id="KW-0378">Hydrolase</keyword>
<evidence type="ECO:0000313" key="9">
    <source>
        <dbReference type="EMBL" id="AKE36574.1"/>
    </source>
</evidence>
<evidence type="ECO:0000256" key="4">
    <source>
        <dbReference type="ARBA" id="ARBA00023157"/>
    </source>
</evidence>
<feature type="disulfide bond" evidence="6">
    <location>
        <begin position="190"/>
        <end position="208"/>
    </location>
</feature>
<feature type="domain" description="CUB" evidence="7">
    <location>
        <begin position="226"/>
        <end position="343"/>
    </location>
</feature>
<dbReference type="Gene3D" id="4.10.400.10">
    <property type="entry name" value="Low-density Lipoprotein Receptor"/>
    <property type="match status" value="3"/>
</dbReference>
<proteinExistence type="evidence at transcript level"/>
<feature type="disulfide bond" evidence="6">
    <location>
        <begin position="202"/>
        <end position="217"/>
    </location>
</feature>
<evidence type="ECO:0000256" key="6">
    <source>
        <dbReference type="PROSITE-ProRule" id="PRU00124"/>
    </source>
</evidence>
<dbReference type="InterPro" id="IPR000859">
    <property type="entry name" value="CUB_dom"/>
</dbReference>
<dbReference type="CDD" id="cd00112">
    <property type="entry name" value="LDLa"/>
    <property type="match status" value="3"/>
</dbReference>
<comment type="caution">
    <text evidence="6">Lacks conserved residue(s) required for the propagation of feature annotation.</text>
</comment>
<feature type="domain" description="Peptidase S1" evidence="8">
    <location>
        <begin position="661"/>
        <end position="891"/>
    </location>
</feature>
<dbReference type="EMBL" id="KP229340">
    <property type="protein sequence ID" value="AKE36574.1"/>
    <property type="molecule type" value="mRNA"/>
</dbReference>
<feature type="disulfide bond" evidence="6">
    <location>
        <begin position="183"/>
        <end position="195"/>
    </location>
</feature>
<dbReference type="SMART" id="SM00042">
    <property type="entry name" value="CUB"/>
    <property type="match status" value="4"/>
</dbReference>
<keyword evidence="3" id="KW-0720">Serine protease</keyword>